<sequence>MLNFPSTPDLYLWSSPQTREIAGLNHSDPKINPVEHFTPYYSKMLPHRSGIGEFLQDWR</sequence>
<name>A0ABT2N351_9CYAN</name>
<reference evidence="1 2" key="1">
    <citation type="journal article" date="2022" name="Front. Microbiol.">
        <title>High genomic differentiation and limited gene flow indicate recent cryptic speciation within the genus Laspinema (cyanobacteria).</title>
        <authorList>
            <person name="Stanojkovic A."/>
            <person name="Skoupy S."/>
            <person name="Skaloud P."/>
            <person name="Dvorak P."/>
        </authorList>
    </citation>
    <scope>NUCLEOTIDE SEQUENCE [LARGE SCALE GENOMIC DNA]</scope>
    <source>
        <strain evidence="1 2">D3b</strain>
    </source>
</reference>
<dbReference type="EMBL" id="JAMXFA010000001">
    <property type="protein sequence ID" value="MCT7976289.1"/>
    <property type="molecule type" value="Genomic_DNA"/>
</dbReference>
<evidence type="ECO:0000313" key="1">
    <source>
        <dbReference type="EMBL" id="MCT7976289.1"/>
    </source>
</evidence>
<gene>
    <name evidence="1" type="ORF">NG792_00960</name>
</gene>
<proteinExistence type="predicted"/>
<comment type="caution">
    <text evidence="1">The sequence shown here is derived from an EMBL/GenBank/DDBJ whole genome shotgun (WGS) entry which is preliminary data.</text>
</comment>
<keyword evidence="2" id="KW-1185">Reference proteome</keyword>
<dbReference type="RefSeq" id="WP_261234161.1">
    <property type="nucleotide sequence ID" value="NZ_JAMXFA010000001.1"/>
</dbReference>
<accession>A0ABT2N351</accession>
<dbReference type="Proteomes" id="UP001525961">
    <property type="component" value="Unassembled WGS sequence"/>
</dbReference>
<organism evidence="1 2">
    <name type="scientific">Laspinema olomoucense D3b</name>
    <dbReference type="NCBI Taxonomy" id="2953688"/>
    <lineage>
        <taxon>Bacteria</taxon>
        <taxon>Bacillati</taxon>
        <taxon>Cyanobacteriota</taxon>
        <taxon>Cyanophyceae</taxon>
        <taxon>Oscillatoriophycideae</taxon>
        <taxon>Oscillatoriales</taxon>
        <taxon>Laspinemataceae</taxon>
        <taxon>Laspinema</taxon>
        <taxon>Laspinema olomoucense</taxon>
    </lineage>
</organism>
<evidence type="ECO:0000313" key="2">
    <source>
        <dbReference type="Proteomes" id="UP001525961"/>
    </source>
</evidence>
<protein>
    <submittedName>
        <fullName evidence="1">Uncharacterized protein</fullName>
    </submittedName>
</protein>